<dbReference type="AlphaFoldDB" id="A0A6F8XP99"/>
<keyword evidence="1" id="KW-0805">Transcription regulation</keyword>
<dbReference type="GO" id="GO:0003677">
    <property type="term" value="F:DNA binding"/>
    <property type="evidence" value="ECO:0007669"/>
    <property type="project" value="UniProtKB-KW"/>
</dbReference>
<dbReference type="InterPro" id="IPR000524">
    <property type="entry name" value="Tscrpt_reg_HTH_GntR"/>
</dbReference>
<dbReference type="EMBL" id="AP022870">
    <property type="protein sequence ID" value="BCB75655.1"/>
    <property type="molecule type" value="Genomic_DNA"/>
</dbReference>
<dbReference type="InterPro" id="IPR036390">
    <property type="entry name" value="WH_DNA-bd_sf"/>
</dbReference>
<dbReference type="CDD" id="cd07377">
    <property type="entry name" value="WHTH_GntR"/>
    <property type="match status" value="1"/>
</dbReference>
<keyword evidence="3" id="KW-0804">Transcription</keyword>
<reference evidence="5 6" key="2">
    <citation type="submission" date="2020-03" db="EMBL/GenBank/DDBJ databases">
        <authorList>
            <person name="Ichikawa N."/>
            <person name="Kimura A."/>
            <person name="Kitahashi Y."/>
            <person name="Uohara A."/>
        </authorList>
    </citation>
    <scope>NUCLEOTIDE SEQUENCE [LARGE SCALE GENOMIC DNA]</scope>
    <source>
        <strain evidence="5 6">NBRC 107702</strain>
    </source>
</reference>
<evidence type="ECO:0000256" key="3">
    <source>
        <dbReference type="ARBA" id="ARBA00023163"/>
    </source>
</evidence>
<dbReference type="PRINTS" id="PR00035">
    <property type="entry name" value="HTHGNTR"/>
</dbReference>
<dbReference type="Gene3D" id="1.20.120.530">
    <property type="entry name" value="GntR ligand-binding domain-like"/>
    <property type="match status" value="1"/>
</dbReference>
<dbReference type="SUPFAM" id="SSF48008">
    <property type="entry name" value="GntR ligand-binding domain-like"/>
    <property type="match status" value="1"/>
</dbReference>
<dbReference type="GO" id="GO:0003700">
    <property type="term" value="F:DNA-binding transcription factor activity"/>
    <property type="evidence" value="ECO:0007669"/>
    <property type="project" value="InterPro"/>
</dbReference>
<dbReference type="SUPFAM" id="SSF46785">
    <property type="entry name" value="Winged helix' DNA-binding domain"/>
    <property type="match status" value="1"/>
</dbReference>
<dbReference type="Gene3D" id="1.10.10.10">
    <property type="entry name" value="Winged helix-like DNA-binding domain superfamily/Winged helix DNA-binding domain"/>
    <property type="match status" value="1"/>
</dbReference>
<evidence type="ECO:0000259" key="4">
    <source>
        <dbReference type="PROSITE" id="PS50949"/>
    </source>
</evidence>
<keyword evidence="2" id="KW-0238">DNA-binding</keyword>
<protein>
    <submittedName>
        <fullName evidence="5">GntR family transcriptional regulator</fullName>
    </submittedName>
</protein>
<dbReference type="Proteomes" id="UP000502508">
    <property type="component" value="Chromosome"/>
</dbReference>
<evidence type="ECO:0000256" key="2">
    <source>
        <dbReference type="ARBA" id="ARBA00023125"/>
    </source>
</evidence>
<dbReference type="Pfam" id="PF00392">
    <property type="entry name" value="GntR"/>
    <property type="match status" value="1"/>
</dbReference>
<organism evidence="5 6">
    <name type="scientific">Phytohabitans flavus</name>
    <dbReference type="NCBI Taxonomy" id="1076124"/>
    <lineage>
        <taxon>Bacteria</taxon>
        <taxon>Bacillati</taxon>
        <taxon>Actinomycetota</taxon>
        <taxon>Actinomycetes</taxon>
        <taxon>Micromonosporales</taxon>
        <taxon>Micromonosporaceae</taxon>
    </lineage>
</organism>
<dbReference type="PROSITE" id="PS50949">
    <property type="entry name" value="HTH_GNTR"/>
    <property type="match status" value="1"/>
</dbReference>
<dbReference type="PANTHER" id="PTHR43537:SF5">
    <property type="entry name" value="UXU OPERON TRANSCRIPTIONAL REGULATOR"/>
    <property type="match status" value="1"/>
</dbReference>
<evidence type="ECO:0000256" key="1">
    <source>
        <dbReference type="ARBA" id="ARBA00023015"/>
    </source>
</evidence>
<reference evidence="5 6" key="1">
    <citation type="submission" date="2020-03" db="EMBL/GenBank/DDBJ databases">
        <title>Whole genome shotgun sequence of Phytohabitans flavus NBRC 107702.</title>
        <authorList>
            <person name="Komaki H."/>
            <person name="Tamura T."/>
        </authorList>
    </citation>
    <scope>NUCLEOTIDE SEQUENCE [LARGE SCALE GENOMIC DNA]</scope>
    <source>
        <strain evidence="5 6">NBRC 107702</strain>
    </source>
</reference>
<evidence type="ECO:0000313" key="5">
    <source>
        <dbReference type="EMBL" id="BCB75655.1"/>
    </source>
</evidence>
<accession>A0A6F8XP99</accession>
<gene>
    <name evidence="5" type="primary">pdhR_1</name>
    <name evidence="5" type="ORF">Pflav_020650</name>
</gene>
<dbReference type="Pfam" id="PF07729">
    <property type="entry name" value="FCD"/>
    <property type="match status" value="1"/>
</dbReference>
<evidence type="ECO:0000313" key="6">
    <source>
        <dbReference type="Proteomes" id="UP000502508"/>
    </source>
</evidence>
<feature type="domain" description="HTH gntR-type" evidence="4">
    <location>
        <begin position="1"/>
        <end position="69"/>
    </location>
</feature>
<dbReference type="SMART" id="SM00895">
    <property type="entry name" value="FCD"/>
    <property type="match status" value="1"/>
</dbReference>
<proteinExistence type="predicted"/>
<dbReference type="SMART" id="SM00345">
    <property type="entry name" value="HTH_GNTR"/>
    <property type="match status" value="1"/>
</dbReference>
<dbReference type="InterPro" id="IPR008920">
    <property type="entry name" value="TF_FadR/GntR_C"/>
</dbReference>
<dbReference type="InterPro" id="IPR011711">
    <property type="entry name" value="GntR_C"/>
</dbReference>
<dbReference type="InterPro" id="IPR036388">
    <property type="entry name" value="WH-like_DNA-bd_sf"/>
</dbReference>
<dbReference type="PANTHER" id="PTHR43537">
    <property type="entry name" value="TRANSCRIPTIONAL REGULATOR, GNTR FAMILY"/>
    <property type="match status" value="1"/>
</dbReference>
<sequence length="215" mass="23121">MPLTDDAIDRIKAMILSGRLRPGERLPNAAELATTLGLSRNTLREALRALALIRVLEVRHGDGIYVGSLQPRQLFDTLAFVADFYRDGTAPQILELRRVLEPTAVALAAGRMSEADAAKLRALADALAEESTLDELVAHEQEFHGLLAAAAGNDVLRALVDGLSGPTTRARLWRGPAELPQAVAAARHDHRSIADAIAARRPELAQAWATVHLAA</sequence>
<dbReference type="RefSeq" id="WP_173035556.1">
    <property type="nucleotide sequence ID" value="NZ_AP022870.1"/>
</dbReference>
<keyword evidence="6" id="KW-1185">Reference proteome</keyword>
<name>A0A6F8XP99_9ACTN</name>
<dbReference type="KEGG" id="pfla:Pflav_020650"/>